<dbReference type="AlphaFoldDB" id="A0A0V1B1I1"/>
<dbReference type="InterPro" id="IPR021109">
    <property type="entry name" value="Peptidase_aspartic_dom_sf"/>
</dbReference>
<feature type="region of interest" description="Disordered" evidence="1">
    <location>
        <begin position="339"/>
        <end position="358"/>
    </location>
</feature>
<evidence type="ECO:0008006" key="4">
    <source>
        <dbReference type="Google" id="ProtNLM"/>
    </source>
</evidence>
<dbReference type="InterPro" id="IPR001969">
    <property type="entry name" value="Aspartic_peptidase_AS"/>
</dbReference>
<proteinExistence type="predicted"/>
<dbReference type="PANTHER" id="PTHR47331">
    <property type="entry name" value="PHD-TYPE DOMAIN-CONTAINING PROTEIN"/>
    <property type="match status" value="1"/>
</dbReference>
<dbReference type="PROSITE" id="PS00141">
    <property type="entry name" value="ASP_PROTEASE"/>
    <property type="match status" value="1"/>
</dbReference>
<gene>
    <name evidence="2" type="ORF">T01_4618</name>
</gene>
<dbReference type="Proteomes" id="UP000054776">
    <property type="component" value="Unassembled WGS sequence"/>
</dbReference>
<reference evidence="2 3" key="1">
    <citation type="submission" date="2015-01" db="EMBL/GenBank/DDBJ databases">
        <title>Evolution of Trichinella species and genotypes.</title>
        <authorList>
            <person name="Korhonen P.K."/>
            <person name="Edoardo P."/>
            <person name="Giuseppe L.R."/>
            <person name="Gasser R.B."/>
        </authorList>
    </citation>
    <scope>NUCLEOTIDE SEQUENCE [LARGE SCALE GENOMIC DNA]</scope>
    <source>
        <strain evidence="2">ISS3</strain>
    </source>
</reference>
<dbReference type="EMBL" id="JYDH01000130">
    <property type="protein sequence ID" value="KRY30850.1"/>
    <property type="molecule type" value="Genomic_DNA"/>
</dbReference>
<dbReference type="InParanoid" id="A0A0V1B1I1"/>
<dbReference type="PANTHER" id="PTHR47331:SF5">
    <property type="entry name" value="RIBONUCLEASE H"/>
    <property type="match status" value="1"/>
</dbReference>
<organism evidence="2 3">
    <name type="scientific">Trichinella spiralis</name>
    <name type="common">Trichina worm</name>
    <dbReference type="NCBI Taxonomy" id="6334"/>
    <lineage>
        <taxon>Eukaryota</taxon>
        <taxon>Metazoa</taxon>
        <taxon>Ecdysozoa</taxon>
        <taxon>Nematoda</taxon>
        <taxon>Enoplea</taxon>
        <taxon>Dorylaimia</taxon>
        <taxon>Trichinellida</taxon>
        <taxon>Trichinellidae</taxon>
        <taxon>Trichinella</taxon>
    </lineage>
</organism>
<sequence>MEETFWAADALQTEVELDLEGEERQAAIDDWALCRQKYREGKSRARARMDEARGEGPIGRRSGPVIDWLPEVTFPKFAGKVLEFPFFWAQFEANVHKRSDLDNATKFTYLLSSTEGTARNAIEGIPLTPENYIQAVDFLKKPRTFGRPRLMIREHLAALWRAPACREMTARGIQSLVDEVTKHLRCFTALDRDPFSGRLPLSEGLMSMLQDKFPPGLITAWDTNIRPDATEDEENLQNFLEFAQWQVGLLSKSKKEDTKSSASTAAALEVCAARSCPFCSGEHKAEECEQFLQADLSRRRDMVRTKEVCFRYLEIGHRAKRCREGRHCGVDGCRQPHHKLLHPSSTTESARSPGSDRANQGLLAMRSTSGKVLQTARACAYGPNGNHVVVNCLLDTGAAVSIIRKDVAKVLGLTEPNERCRFTTLGGRVGPERRCRRVCRKVQPGPAECPDVAPARTVPEGGQRHGTPLMFDVLVSIDYYYELVTGRIRRATGGSVAVETPLGWIRFVRAARRRSLEAKVLSKGEDSGDSSLRKFGEVESSGIAPAEDPAADGAVASKKLKLERSVDVRRGAVGSSGQPVASRRMGAFAIQRIREKIRQGEMDISGKSHEAAVTKMKRRHWPPIGVDVRIEIDYYFDFVTGRMRRRATGGPVALEALFGWVARG</sequence>
<dbReference type="GO" id="GO:0004190">
    <property type="term" value="F:aspartic-type endopeptidase activity"/>
    <property type="evidence" value="ECO:0007669"/>
    <property type="project" value="InterPro"/>
</dbReference>
<dbReference type="Pfam" id="PF03564">
    <property type="entry name" value="DUF1759"/>
    <property type="match status" value="1"/>
</dbReference>
<dbReference type="InterPro" id="IPR005312">
    <property type="entry name" value="DUF1759"/>
</dbReference>
<dbReference type="OrthoDB" id="5864015at2759"/>
<comment type="caution">
    <text evidence="2">The sequence shown here is derived from an EMBL/GenBank/DDBJ whole genome shotgun (WGS) entry which is preliminary data.</text>
</comment>
<keyword evidence="3" id="KW-1185">Reference proteome</keyword>
<name>A0A0V1B1I1_TRISP</name>
<evidence type="ECO:0000313" key="2">
    <source>
        <dbReference type="EMBL" id="KRY30850.1"/>
    </source>
</evidence>
<evidence type="ECO:0000256" key="1">
    <source>
        <dbReference type="SAM" id="MobiDB-lite"/>
    </source>
</evidence>
<protein>
    <recommendedName>
        <fullName evidence="4">Peptidase A2 domain-containing protein</fullName>
    </recommendedName>
</protein>
<dbReference type="GO" id="GO:0006508">
    <property type="term" value="P:proteolysis"/>
    <property type="evidence" value="ECO:0007669"/>
    <property type="project" value="InterPro"/>
</dbReference>
<dbReference type="Gene3D" id="2.40.70.10">
    <property type="entry name" value="Acid Proteases"/>
    <property type="match status" value="1"/>
</dbReference>
<feature type="compositionally biased region" description="Polar residues" evidence="1">
    <location>
        <begin position="343"/>
        <end position="352"/>
    </location>
</feature>
<evidence type="ECO:0000313" key="3">
    <source>
        <dbReference type="Proteomes" id="UP000054776"/>
    </source>
</evidence>
<accession>A0A0V1B1I1</accession>